<name>A0A6A5YX93_9PLEO</name>
<feature type="chain" id="PRO_5025504294" evidence="2">
    <location>
        <begin position="17"/>
        <end position="494"/>
    </location>
</feature>
<gene>
    <name evidence="3" type="ORF">BDV96DRAFT_690600</name>
</gene>
<sequence length="494" mass="55562">MFVLLLLLLAAQALLGNSTPTEFNFTQPQGQTETQCSTIGGALRQHVNCNTPRGVCIINNDYSSSDSRKDIWDRSYGGELIDAFLDNNSHEYWHKEMWKLLFGTDQASSTFDCITAESECSLYGKKCSNFDDVKWPNAFYIFQSLVNIKIFFAEFLRNLGEVKSTLTLEIPVLIQDFAPDIESQEQLNIFGIVGGALSMGVAASVTMPIACGSFVALGAIVSLVGATHRADGKQYTLGHLQSDLAQNVLDATGHIYDEVQNINDAIFGVPGSDEKNIPDSMRVDHWKYSHNITSTMASGTWLLEHPTLGLRDDFKDLTKQLKQVLAWQILRLARHVYIVIDDNIKSAKDCPTYQNGYWDTNHNWCWDLWYIDDKGALQGGLNEGGRPLWNKYGMDKYWTYRNAWECWDLDPKATLKDTVPNTDPRDTTLPQCTFGMEIKKGKYHNNGFSHLAIFMDQSGSFPNARDGKKPPKWWPSPPPENCKGKSCDVQDDST</sequence>
<protein>
    <submittedName>
        <fullName evidence="3">Uncharacterized protein</fullName>
    </submittedName>
</protein>
<evidence type="ECO:0000256" key="1">
    <source>
        <dbReference type="SAM" id="MobiDB-lite"/>
    </source>
</evidence>
<evidence type="ECO:0000313" key="4">
    <source>
        <dbReference type="Proteomes" id="UP000799770"/>
    </source>
</evidence>
<dbReference type="EMBL" id="ML977335">
    <property type="protein sequence ID" value="KAF2111207.1"/>
    <property type="molecule type" value="Genomic_DNA"/>
</dbReference>
<dbReference type="OrthoDB" id="3704882at2759"/>
<keyword evidence="4" id="KW-1185">Reference proteome</keyword>
<proteinExistence type="predicted"/>
<feature type="region of interest" description="Disordered" evidence="1">
    <location>
        <begin position="460"/>
        <end position="494"/>
    </location>
</feature>
<keyword evidence="2" id="KW-0732">Signal</keyword>
<accession>A0A6A5YX93</accession>
<dbReference type="AlphaFoldDB" id="A0A6A5YX93"/>
<organism evidence="3 4">
    <name type="scientific">Lophiotrema nucula</name>
    <dbReference type="NCBI Taxonomy" id="690887"/>
    <lineage>
        <taxon>Eukaryota</taxon>
        <taxon>Fungi</taxon>
        <taxon>Dikarya</taxon>
        <taxon>Ascomycota</taxon>
        <taxon>Pezizomycotina</taxon>
        <taxon>Dothideomycetes</taxon>
        <taxon>Pleosporomycetidae</taxon>
        <taxon>Pleosporales</taxon>
        <taxon>Lophiotremataceae</taxon>
        <taxon>Lophiotrema</taxon>
    </lineage>
</organism>
<reference evidence="3" key="1">
    <citation type="journal article" date="2020" name="Stud. Mycol.">
        <title>101 Dothideomycetes genomes: a test case for predicting lifestyles and emergence of pathogens.</title>
        <authorList>
            <person name="Haridas S."/>
            <person name="Albert R."/>
            <person name="Binder M."/>
            <person name="Bloem J."/>
            <person name="Labutti K."/>
            <person name="Salamov A."/>
            <person name="Andreopoulos B."/>
            <person name="Baker S."/>
            <person name="Barry K."/>
            <person name="Bills G."/>
            <person name="Bluhm B."/>
            <person name="Cannon C."/>
            <person name="Castanera R."/>
            <person name="Culley D."/>
            <person name="Daum C."/>
            <person name="Ezra D."/>
            <person name="Gonzalez J."/>
            <person name="Henrissat B."/>
            <person name="Kuo A."/>
            <person name="Liang C."/>
            <person name="Lipzen A."/>
            <person name="Lutzoni F."/>
            <person name="Magnuson J."/>
            <person name="Mondo S."/>
            <person name="Nolan M."/>
            <person name="Ohm R."/>
            <person name="Pangilinan J."/>
            <person name="Park H.-J."/>
            <person name="Ramirez L."/>
            <person name="Alfaro M."/>
            <person name="Sun H."/>
            <person name="Tritt A."/>
            <person name="Yoshinaga Y."/>
            <person name="Zwiers L.-H."/>
            <person name="Turgeon B."/>
            <person name="Goodwin S."/>
            <person name="Spatafora J."/>
            <person name="Crous P."/>
            <person name="Grigoriev I."/>
        </authorList>
    </citation>
    <scope>NUCLEOTIDE SEQUENCE</scope>
    <source>
        <strain evidence="3">CBS 627.86</strain>
    </source>
</reference>
<evidence type="ECO:0000256" key="2">
    <source>
        <dbReference type="SAM" id="SignalP"/>
    </source>
</evidence>
<feature type="signal peptide" evidence="2">
    <location>
        <begin position="1"/>
        <end position="16"/>
    </location>
</feature>
<evidence type="ECO:0000313" key="3">
    <source>
        <dbReference type="EMBL" id="KAF2111207.1"/>
    </source>
</evidence>
<dbReference type="Proteomes" id="UP000799770">
    <property type="component" value="Unassembled WGS sequence"/>
</dbReference>